<dbReference type="EMBL" id="CYSD01000039">
    <property type="protein sequence ID" value="CUH80241.1"/>
    <property type="molecule type" value="Genomic_DNA"/>
</dbReference>
<dbReference type="InterPro" id="IPR029016">
    <property type="entry name" value="GAF-like_dom_sf"/>
</dbReference>
<gene>
    <name evidence="2" type="ORF">TRM7557_02793</name>
</gene>
<keyword evidence="3" id="KW-1185">Reference proteome</keyword>
<evidence type="ECO:0000313" key="2">
    <source>
        <dbReference type="EMBL" id="CUH80241.1"/>
    </source>
</evidence>
<evidence type="ECO:0000259" key="1">
    <source>
        <dbReference type="Pfam" id="PF01590"/>
    </source>
</evidence>
<accession>A0A0N7M0E5</accession>
<protein>
    <recommendedName>
        <fullName evidence="1">GAF domain-containing protein</fullName>
    </recommendedName>
</protein>
<dbReference type="Proteomes" id="UP000052022">
    <property type="component" value="Unassembled WGS sequence"/>
</dbReference>
<sequence length="168" mass="17903">MSQEATQVGESKLTEIEIRLDEISGQDTLSIDDKIQAILQEGNAHFGTAFALVSEIKGDVYRVVFSESDIAPAEPGTEFPLGETYCLQTMRAGGPVAYHAAGASDLSDHPCYSVFQLETYIGAPMMQGTQVLGTVNFTNIEARAPFSAQDLATISGIASRVQALLKAA</sequence>
<name>A0A0N7M0E5_9RHOB</name>
<proteinExistence type="predicted"/>
<feature type="domain" description="GAF" evidence="1">
    <location>
        <begin position="32"/>
        <end position="161"/>
    </location>
</feature>
<reference evidence="2 3" key="1">
    <citation type="submission" date="2015-09" db="EMBL/GenBank/DDBJ databases">
        <authorList>
            <consortium name="Swine Surveillance"/>
        </authorList>
    </citation>
    <scope>NUCLEOTIDE SEQUENCE [LARGE SCALE GENOMIC DNA]</scope>
    <source>
        <strain evidence="2 3">CECT 7557</strain>
    </source>
</reference>
<dbReference type="InterPro" id="IPR003018">
    <property type="entry name" value="GAF"/>
</dbReference>
<dbReference type="Pfam" id="PF01590">
    <property type="entry name" value="GAF"/>
    <property type="match status" value="1"/>
</dbReference>
<dbReference type="Gene3D" id="3.30.450.40">
    <property type="match status" value="1"/>
</dbReference>
<dbReference type="AlphaFoldDB" id="A0A0N7M0E5"/>
<dbReference type="SUPFAM" id="SSF55781">
    <property type="entry name" value="GAF domain-like"/>
    <property type="match status" value="1"/>
</dbReference>
<evidence type="ECO:0000313" key="3">
    <source>
        <dbReference type="Proteomes" id="UP000052022"/>
    </source>
</evidence>
<dbReference type="OrthoDB" id="7179697at2"/>
<dbReference type="RefSeq" id="WP_058290821.1">
    <property type="nucleotide sequence ID" value="NZ_CYSD01000039.1"/>
</dbReference>
<dbReference type="STRING" id="928856.SAMN04488049_10476"/>
<organism evidence="2 3">
    <name type="scientific">Tritonibacter multivorans</name>
    <dbReference type="NCBI Taxonomy" id="928856"/>
    <lineage>
        <taxon>Bacteria</taxon>
        <taxon>Pseudomonadati</taxon>
        <taxon>Pseudomonadota</taxon>
        <taxon>Alphaproteobacteria</taxon>
        <taxon>Rhodobacterales</taxon>
        <taxon>Paracoccaceae</taxon>
        <taxon>Tritonibacter</taxon>
    </lineage>
</organism>